<feature type="domain" description="CULT" evidence="1">
    <location>
        <begin position="18"/>
        <end position="121"/>
    </location>
</feature>
<keyword evidence="3" id="KW-1185">Reference proteome</keyword>
<sequence length="128" mass="14430">MPRDVPSLHSEAAAWERDIEYFCARCGAPVTRGRWEMAINGGFEHVFFNPAGMVFRVQCFKEAPGAIALGAASGQFTWFRGYLWRLCSCRACDLHLGWRYEGPDQPRIFFGLIRDSLTTQAPGRSRPG</sequence>
<dbReference type="STRING" id="1244869.H261_06339"/>
<evidence type="ECO:0000313" key="3">
    <source>
        <dbReference type="Proteomes" id="UP000011744"/>
    </source>
</evidence>
<dbReference type="RefSeq" id="WP_008615550.1">
    <property type="nucleotide sequence ID" value="NZ_AONQ01000012.1"/>
</dbReference>
<dbReference type="Gene3D" id="2.170.150.20">
    <property type="entry name" value="Peptide methionine sulfoxide reductase"/>
    <property type="match status" value="1"/>
</dbReference>
<dbReference type="Proteomes" id="UP000011744">
    <property type="component" value="Unassembled WGS sequence"/>
</dbReference>
<protein>
    <recommendedName>
        <fullName evidence="1">CULT domain-containing protein</fullName>
    </recommendedName>
</protein>
<name>M3ADH0_9PROT</name>
<comment type="caution">
    <text evidence="2">The sequence shown here is derived from an EMBL/GenBank/DDBJ whole genome shotgun (WGS) entry which is preliminary data.</text>
</comment>
<evidence type="ECO:0000313" key="2">
    <source>
        <dbReference type="EMBL" id="EME70828.1"/>
    </source>
</evidence>
<dbReference type="EMBL" id="AONQ01000012">
    <property type="protein sequence ID" value="EME70828.1"/>
    <property type="molecule type" value="Genomic_DNA"/>
</dbReference>
<dbReference type="CDD" id="cd15777">
    <property type="entry name" value="CRBN_C_like"/>
    <property type="match status" value="1"/>
</dbReference>
<dbReference type="OrthoDB" id="6197001at2"/>
<dbReference type="PROSITE" id="PS51788">
    <property type="entry name" value="CULT"/>
    <property type="match status" value="1"/>
</dbReference>
<evidence type="ECO:0000259" key="1">
    <source>
        <dbReference type="PROSITE" id="PS51788"/>
    </source>
</evidence>
<dbReference type="eggNOG" id="ENOG503301B">
    <property type="taxonomic scope" value="Bacteria"/>
</dbReference>
<gene>
    <name evidence="2" type="ORF">H261_06339</name>
</gene>
<dbReference type="FunFam" id="2.170.150.20:FF:000007">
    <property type="entry name" value="Protein cereblon"/>
    <property type="match status" value="1"/>
</dbReference>
<reference evidence="2 3" key="1">
    <citation type="journal article" date="2014" name="Genome Announc.">
        <title>Draft Genome Sequence of Magnetospirillum sp. Strain SO-1, a Freshwater Magnetotactic Bacterium Isolated from the Ol'khovka River, Russia.</title>
        <authorList>
            <person name="Grouzdev D.S."/>
            <person name="Dziuba M.V."/>
            <person name="Sukhacheva M.S."/>
            <person name="Mardanov A.V."/>
            <person name="Beletskiy A.V."/>
            <person name="Kuznetsov B.B."/>
            <person name="Skryabin K.G."/>
        </authorList>
    </citation>
    <scope>NUCLEOTIDE SEQUENCE [LARGE SCALE GENOMIC DNA]</scope>
    <source>
        <strain evidence="2 3">SO-1</strain>
    </source>
</reference>
<dbReference type="AlphaFoldDB" id="M3ADH0"/>
<accession>M3ADH0</accession>
<proteinExistence type="predicted"/>
<dbReference type="PATRIC" id="fig|1244869.3.peg.1274"/>
<organism evidence="2 3">
    <name type="scientific">Paramagnetospirillum caucaseum</name>
    <dbReference type="NCBI Taxonomy" id="1244869"/>
    <lineage>
        <taxon>Bacteria</taxon>
        <taxon>Pseudomonadati</taxon>
        <taxon>Pseudomonadota</taxon>
        <taxon>Alphaproteobacteria</taxon>
        <taxon>Rhodospirillales</taxon>
        <taxon>Magnetospirillaceae</taxon>
        <taxon>Paramagnetospirillum</taxon>
    </lineage>
</organism>
<dbReference type="InterPro" id="IPR034750">
    <property type="entry name" value="CULT"/>
</dbReference>